<dbReference type="Gene3D" id="3.40.50.720">
    <property type="entry name" value="NAD(P)-binding Rossmann-like Domain"/>
    <property type="match status" value="1"/>
</dbReference>
<dbReference type="GO" id="GO:0070401">
    <property type="term" value="F:NADP+ binding"/>
    <property type="evidence" value="ECO:0007669"/>
    <property type="project" value="UniProtKB-UniRule"/>
</dbReference>
<organism evidence="7 8">
    <name type="scientific">Koribacter versatilis (strain Ellin345)</name>
    <dbReference type="NCBI Taxonomy" id="204669"/>
    <lineage>
        <taxon>Bacteria</taxon>
        <taxon>Pseudomonadati</taxon>
        <taxon>Acidobacteriota</taxon>
        <taxon>Terriglobia</taxon>
        <taxon>Terriglobales</taxon>
        <taxon>Candidatus Korobacteraceae</taxon>
        <taxon>Candidatus Korobacter</taxon>
    </lineage>
</organism>
<dbReference type="GO" id="GO:0016853">
    <property type="term" value="F:isomerase activity"/>
    <property type="evidence" value="ECO:0007669"/>
    <property type="project" value="UniProtKB-KW"/>
</dbReference>
<evidence type="ECO:0000256" key="3">
    <source>
        <dbReference type="ARBA" id="ARBA00023002"/>
    </source>
</evidence>
<evidence type="ECO:0000259" key="6">
    <source>
        <dbReference type="Pfam" id="PF01370"/>
    </source>
</evidence>
<feature type="binding site" evidence="5">
    <location>
        <position position="207"/>
    </location>
    <ligand>
        <name>substrate</name>
    </ligand>
</feature>
<dbReference type="EC" id="1.1.1.271" evidence="5"/>
<dbReference type="RefSeq" id="WP_011524612.1">
    <property type="nucleotide sequence ID" value="NC_008009.1"/>
</dbReference>
<dbReference type="eggNOG" id="COG0451">
    <property type="taxonomic scope" value="Bacteria"/>
</dbReference>
<dbReference type="CDD" id="cd05239">
    <property type="entry name" value="GDP_FS_SDR_e"/>
    <property type="match status" value="1"/>
</dbReference>
<evidence type="ECO:0000313" key="7">
    <source>
        <dbReference type="EMBL" id="ABF42813.1"/>
    </source>
</evidence>
<feature type="binding site" evidence="5">
    <location>
        <begin position="168"/>
        <end position="171"/>
    </location>
    <ligand>
        <name>NADP(+)</name>
        <dbReference type="ChEBI" id="CHEBI:58349"/>
    </ligand>
</feature>
<evidence type="ECO:0000256" key="2">
    <source>
        <dbReference type="ARBA" id="ARBA00022857"/>
    </source>
</evidence>
<keyword evidence="2 5" id="KW-0521">NADP</keyword>
<protein>
    <recommendedName>
        <fullName evidence="5">GDP-L-fucose synthase</fullName>
        <ecNumber evidence="5">1.1.1.271</ecNumber>
    </recommendedName>
    <alternativeName>
        <fullName evidence="5">GDP-4-keto-6-deoxy-D-mannose-3,5-epimerase-4-reductase</fullName>
    </alternativeName>
</protein>
<dbReference type="HOGENOM" id="CLU_007383_18_0_0"/>
<dbReference type="Proteomes" id="UP000002432">
    <property type="component" value="Chromosome"/>
</dbReference>
<comment type="similarity">
    <text evidence="1 5">Belongs to the NAD(P)-dependent epimerase/dehydratase family. Fucose synthase subfamily.</text>
</comment>
<keyword evidence="4 5" id="KW-0413">Isomerase</keyword>
<accession>Q1IJY7</accession>
<dbReference type="KEGG" id="aba:Acid345_3813"/>
<dbReference type="UniPathway" id="UPA00128">
    <property type="reaction ID" value="UER00191"/>
</dbReference>
<dbReference type="EMBL" id="CP000360">
    <property type="protein sequence ID" value="ABF42813.1"/>
    <property type="molecule type" value="Genomic_DNA"/>
</dbReference>
<gene>
    <name evidence="5" type="primary">fcl</name>
    <name evidence="7" type="ordered locus">Acid345_3813</name>
</gene>
<dbReference type="EnsemblBacteria" id="ABF42813">
    <property type="protein sequence ID" value="ABF42813"/>
    <property type="gene ID" value="Acid345_3813"/>
</dbReference>
<keyword evidence="8" id="KW-1185">Reference proteome</keyword>
<comment type="function">
    <text evidence="5">Catalyzes the two-step NADP-dependent conversion of GDP-4-dehydro-6-deoxy-D-mannose to GDP-fucose, involving an epimerase and a reductase reaction.</text>
</comment>
<feature type="binding site" evidence="5">
    <location>
        <position position="214"/>
    </location>
    <ligand>
        <name>substrate</name>
    </ligand>
</feature>
<dbReference type="SUPFAM" id="SSF51735">
    <property type="entry name" value="NAD(P)-binding Rossmann-fold domains"/>
    <property type="match status" value="1"/>
</dbReference>
<evidence type="ECO:0000256" key="5">
    <source>
        <dbReference type="HAMAP-Rule" id="MF_00956"/>
    </source>
</evidence>
<evidence type="ECO:0000256" key="1">
    <source>
        <dbReference type="ARBA" id="ARBA00005959"/>
    </source>
</evidence>
<feature type="binding site" evidence="5">
    <location>
        <position position="145"/>
    </location>
    <ligand>
        <name>NADP(+)</name>
        <dbReference type="ChEBI" id="CHEBI:58349"/>
    </ligand>
</feature>
<feature type="domain" description="NAD-dependent epimerase/dehydratase" evidence="6">
    <location>
        <begin position="11"/>
        <end position="234"/>
    </location>
</feature>
<dbReference type="HAMAP" id="MF_00956">
    <property type="entry name" value="GDP_fucose_synth"/>
    <property type="match status" value="1"/>
</dbReference>
<dbReference type="PANTHER" id="PTHR43238:SF1">
    <property type="entry name" value="GDP-L-FUCOSE SYNTHASE"/>
    <property type="match status" value="1"/>
</dbReference>
<feature type="binding site" evidence="5">
    <location>
        <begin position="110"/>
        <end position="113"/>
    </location>
    <ligand>
        <name>NADP(+)</name>
        <dbReference type="ChEBI" id="CHEBI:58349"/>
    </ligand>
</feature>
<keyword evidence="3 5" id="KW-0560">Oxidoreductase</keyword>
<feature type="binding site" evidence="5">
    <location>
        <position position="184"/>
    </location>
    <ligand>
        <name>NADP(+)</name>
        <dbReference type="ChEBI" id="CHEBI:58349"/>
    </ligand>
</feature>
<comment type="pathway">
    <text evidence="5">Nucleotide-sugar biosynthesis; GDP-L-fucose biosynthesis via de novo pathway; GDP-L-fucose from GDP-alpha-D-mannose: step 2/2.</text>
</comment>
<name>Q1IJY7_KORVE</name>
<proteinExistence type="inferred from homology"/>
<dbReference type="GO" id="GO:0050577">
    <property type="term" value="F:GDP-L-fucose synthase activity"/>
    <property type="evidence" value="ECO:0007669"/>
    <property type="project" value="UniProtKB-UniRule"/>
</dbReference>
<feature type="site" description="Important for catalytic activity" evidence="5">
    <location>
        <position position="114"/>
    </location>
</feature>
<sequence>MSSAISKSSPIFVAGHRGLAGSAIVRRLQRAGYERLFLKTHSELDLSDEIEVRKFFDRYRPECVFLAAAKVGGILANRDYPADFFIQNARIQNNVISTSFQFGVKRMVFLGSSCIYPKLAPQPLKEEYLLTGPLEFTNRSYAVAKIAGIELCWALNRQHGTKFLAAMPTNLYGPGDNYDRNGSHVLPALIRKVHEAIEGRQETVTVWGSGEPRREFLYSDDMADACVFLMELAEETYDAFVSDPERPPLLNIGCGEDLTISALAHLVAKELGYEGEIVFDPSKPDGTPRKLLDVSRLFQMGWRPKMSLAAGIREAYADFKVRYSSIAAASR</sequence>
<feature type="binding site" evidence="5">
    <location>
        <position position="192"/>
    </location>
    <ligand>
        <name>substrate</name>
    </ligand>
</feature>
<dbReference type="Pfam" id="PF01370">
    <property type="entry name" value="Epimerase"/>
    <property type="match status" value="1"/>
</dbReference>
<dbReference type="AlphaFoldDB" id="Q1IJY7"/>
<dbReference type="PANTHER" id="PTHR43238">
    <property type="entry name" value="GDP-L-FUCOSE SYNTHASE"/>
    <property type="match status" value="1"/>
</dbReference>
<feature type="binding site" evidence="5">
    <location>
        <position position="285"/>
    </location>
    <ligand>
        <name>substrate</name>
    </ligand>
</feature>
<dbReference type="Gene3D" id="3.90.25.10">
    <property type="entry name" value="UDP-galactose 4-epimerase, domain 1"/>
    <property type="match status" value="1"/>
</dbReference>
<dbReference type="GO" id="GO:0042351">
    <property type="term" value="P:'de novo' GDP-L-fucose biosynthetic process"/>
    <property type="evidence" value="ECO:0007669"/>
    <property type="project" value="UniProtKB-UniRule"/>
</dbReference>
<dbReference type="STRING" id="204669.Acid345_3813"/>
<comment type="catalytic activity">
    <reaction evidence="5">
        <text>GDP-beta-L-fucose + NADP(+) = GDP-4-dehydro-alpha-D-rhamnose + NADPH + H(+)</text>
        <dbReference type="Rhea" id="RHEA:18885"/>
        <dbReference type="ChEBI" id="CHEBI:15378"/>
        <dbReference type="ChEBI" id="CHEBI:57273"/>
        <dbReference type="ChEBI" id="CHEBI:57783"/>
        <dbReference type="ChEBI" id="CHEBI:57964"/>
        <dbReference type="ChEBI" id="CHEBI:58349"/>
        <dbReference type="EC" id="1.1.1.271"/>
    </reaction>
</comment>
<feature type="site" description="Important for catalytic activity" evidence="5">
    <location>
        <position position="112"/>
    </location>
</feature>
<evidence type="ECO:0000313" key="8">
    <source>
        <dbReference type="Proteomes" id="UP000002432"/>
    </source>
</evidence>
<feature type="active site" description="Proton donor/acceptor" evidence="5">
    <location>
        <position position="141"/>
    </location>
</feature>
<dbReference type="InterPro" id="IPR028614">
    <property type="entry name" value="GDP_fucose/colitose_synth"/>
</dbReference>
<feature type="binding site" evidence="5">
    <location>
        <begin position="15"/>
        <end position="21"/>
    </location>
    <ligand>
        <name>NADP(+)</name>
        <dbReference type="ChEBI" id="CHEBI:58349"/>
    </ligand>
</feature>
<dbReference type="InterPro" id="IPR036291">
    <property type="entry name" value="NAD(P)-bd_dom_sf"/>
</dbReference>
<evidence type="ECO:0000256" key="4">
    <source>
        <dbReference type="ARBA" id="ARBA00023235"/>
    </source>
</evidence>
<dbReference type="InterPro" id="IPR001509">
    <property type="entry name" value="Epimerase_deHydtase"/>
</dbReference>
<reference evidence="7 8" key="1">
    <citation type="journal article" date="2009" name="Appl. Environ. Microbiol.">
        <title>Three genomes from the phylum Acidobacteria provide insight into the lifestyles of these microorganisms in soils.</title>
        <authorList>
            <person name="Ward N.L."/>
            <person name="Challacombe J.F."/>
            <person name="Janssen P.H."/>
            <person name="Henrissat B."/>
            <person name="Coutinho P.M."/>
            <person name="Wu M."/>
            <person name="Xie G."/>
            <person name="Haft D.H."/>
            <person name="Sait M."/>
            <person name="Badger J."/>
            <person name="Barabote R.D."/>
            <person name="Bradley B."/>
            <person name="Brettin T.S."/>
            <person name="Brinkac L.M."/>
            <person name="Bruce D."/>
            <person name="Creasy T."/>
            <person name="Daugherty S.C."/>
            <person name="Davidsen T.M."/>
            <person name="DeBoy R.T."/>
            <person name="Detter J.C."/>
            <person name="Dodson R.J."/>
            <person name="Durkin A.S."/>
            <person name="Ganapathy A."/>
            <person name="Gwinn-Giglio M."/>
            <person name="Han C.S."/>
            <person name="Khouri H."/>
            <person name="Kiss H."/>
            <person name="Kothari S.P."/>
            <person name="Madupu R."/>
            <person name="Nelson K.E."/>
            <person name="Nelson W.C."/>
            <person name="Paulsen I."/>
            <person name="Penn K."/>
            <person name="Ren Q."/>
            <person name="Rosovitz M.J."/>
            <person name="Selengut J.D."/>
            <person name="Shrivastava S."/>
            <person name="Sullivan S.A."/>
            <person name="Tapia R."/>
            <person name="Thompson L.S."/>
            <person name="Watkins K.L."/>
            <person name="Yang Q."/>
            <person name="Yu C."/>
            <person name="Zafar N."/>
            <person name="Zhou L."/>
            <person name="Kuske C.R."/>
        </authorList>
    </citation>
    <scope>NUCLEOTIDE SEQUENCE [LARGE SCALE GENOMIC DNA]</scope>
    <source>
        <strain evidence="7 8">Ellin345</strain>
    </source>
</reference>
<keyword evidence="5" id="KW-0511">Multifunctional enzyme</keyword>